<sequence>MTVPEDEAAKQAPLLPTDTGYVITVCTKLYNETRYRGSRKAGDSSESSNDSTAEEEEAEQVEEEDQPTVSIGQLCEDKPELINSLCFCLCFLNRNQEHDKKNGCDD</sequence>
<name>A0A4Z2E0W4_9TELE</name>
<protein>
    <submittedName>
        <fullName evidence="2">Uncharacterized protein</fullName>
    </submittedName>
</protein>
<feature type="region of interest" description="Disordered" evidence="1">
    <location>
        <begin position="35"/>
        <end position="72"/>
    </location>
</feature>
<organism evidence="2 3">
    <name type="scientific">Liparis tanakae</name>
    <name type="common">Tanaka's snailfish</name>
    <dbReference type="NCBI Taxonomy" id="230148"/>
    <lineage>
        <taxon>Eukaryota</taxon>
        <taxon>Metazoa</taxon>
        <taxon>Chordata</taxon>
        <taxon>Craniata</taxon>
        <taxon>Vertebrata</taxon>
        <taxon>Euteleostomi</taxon>
        <taxon>Actinopterygii</taxon>
        <taxon>Neopterygii</taxon>
        <taxon>Teleostei</taxon>
        <taxon>Neoteleostei</taxon>
        <taxon>Acanthomorphata</taxon>
        <taxon>Eupercaria</taxon>
        <taxon>Perciformes</taxon>
        <taxon>Cottioidei</taxon>
        <taxon>Cottales</taxon>
        <taxon>Liparidae</taxon>
        <taxon>Liparis</taxon>
    </lineage>
</organism>
<proteinExistence type="predicted"/>
<keyword evidence="3" id="KW-1185">Reference proteome</keyword>
<evidence type="ECO:0000256" key="1">
    <source>
        <dbReference type="SAM" id="MobiDB-lite"/>
    </source>
</evidence>
<dbReference type="EMBL" id="SRLO01022289">
    <property type="protein sequence ID" value="TNN22466.1"/>
    <property type="molecule type" value="Genomic_DNA"/>
</dbReference>
<evidence type="ECO:0000313" key="3">
    <source>
        <dbReference type="Proteomes" id="UP000314294"/>
    </source>
</evidence>
<accession>A0A4Z2E0W4</accession>
<gene>
    <name evidence="2" type="ORF">EYF80_067420</name>
</gene>
<comment type="caution">
    <text evidence="2">The sequence shown here is derived from an EMBL/GenBank/DDBJ whole genome shotgun (WGS) entry which is preliminary data.</text>
</comment>
<reference evidence="2 3" key="1">
    <citation type="submission" date="2019-03" db="EMBL/GenBank/DDBJ databases">
        <title>First draft genome of Liparis tanakae, snailfish: a comprehensive survey of snailfish specific genes.</title>
        <authorList>
            <person name="Kim W."/>
            <person name="Song I."/>
            <person name="Jeong J.-H."/>
            <person name="Kim D."/>
            <person name="Kim S."/>
            <person name="Ryu S."/>
            <person name="Song J.Y."/>
            <person name="Lee S.K."/>
        </authorList>
    </citation>
    <scope>NUCLEOTIDE SEQUENCE [LARGE SCALE GENOMIC DNA]</scope>
    <source>
        <tissue evidence="2">Muscle</tissue>
    </source>
</reference>
<dbReference type="AlphaFoldDB" id="A0A4Z2E0W4"/>
<feature type="compositionally biased region" description="Acidic residues" evidence="1">
    <location>
        <begin position="52"/>
        <end position="66"/>
    </location>
</feature>
<dbReference type="Proteomes" id="UP000314294">
    <property type="component" value="Unassembled WGS sequence"/>
</dbReference>
<evidence type="ECO:0000313" key="2">
    <source>
        <dbReference type="EMBL" id="TNN22466.1"/>
    </source>
</evidence>